<keyword evidence="1" id="KW-0472">Membrane</keyword>
<gene>
    <name evidence="2" type="ORF">JR347_16755</name>
</gene>
<feature type="transmembrane region" description="Helical" evidence="1">
    <location>
        <begin position="79"/>
        <end position="96"/>
    </location>
</feature>
<evidence type="ECO:0000313" key="2">
    <source>
        <dbReference type="EMBL" id="QSE97219.1"/>
    </source>
</evidence>
<reference evidence="2" key="1">
    <citation type="submission" date="2021-02" db="EMBL/GenBank/DDBJ databases">
        <title>Fulvivirga sp. S481 isolated from sea water.</title>
        <authorList>
            <person name="Bae S.S."/>
            <person name="Baek K."/>
        </authorList>
    </citation>
    <scope>NUCLEOTIDE SEQUENCE</scope>
    <source>
        <strain evidence="2">S481</strain>
    </source>
</reference>
<keyword evidence="1" id="KW-1133">Transmembrane helix</keyword>
<proteinExistence type="predicted"/>
<evidence type="ECO:0000256" key="1">
    <source>
        <dbReference type="SAM" id="Phobius"/>
    </source>
</evidence>
<keyword evidence="3" id="KW-1185">Reference proteome</keyword>
<name>A0A974WG52_9BACT</name>
<feature type="transmembrane region" description="Helical" evidence="1">
    <location>
        <begin position="102"/>
        <end position="123"/>
    </location>
</feature>
<dbReference type="Proteomes" id="UP000662783">
    <property type="component" value="Chromosome"/>
</dbReference>
<keyword evidence="1" id="KW-0812">Transmembrane</keyword>
<dbReference type="AlphaFoldDB" id="A0A974WG52"/>
<feature type="transmembrane region" description="Helical" evidence="1">
    <location>
        <begin position="12"/>
        <end position="29"/>
    </location>
</feature>
<organism evidence="2 3">
    <name type="scientific">Fulvivirga lutea</name>
    <dbReference type="NCBI Taxonomy" id="2810512"/>
    <lineage>
        <taxon>Bacteria</taxon>
        <taxon>Pseudomonadati</taxon>
        <taxon>Bacteroidota</taxon>
        <taxon>Cytophagia</taxon>
        <taxon>Cytophagales</taxon>
        <taxon>Fulvivirgaceae</taxon>
        <taxon>Fulvivirga</taxon>
    </lineage>
</organism>
<dbReference type="KEGG" id="fuv:JR347_16755"/>
<accession>A0A974WG52</accession>
<evidence type="ECO:0000313" key="3">
    <source>
        <dbReference type="Proteomes" id="UP000662783"/>
    </source>
</evidence>
<dbReference type="RefSeq" id="WP_205721732.1">
    <property type="nucleotide sequence ID" value="NZ_CP070608.1"/>
</dbReference>
<protein>
    <submittedName>
        <fullName evidence="2">Uncharacterized protein</fullName>
    </submittedName>
</protein>
<dbReference type="EMBL" id="CP070608">
    <property type="protein sequence ID" value="QSE97219.1"/>
    <property type="molecule type" value="Genomic_DNA"/>
</dbReference>
<feature type="transmembrane region" description="Helical" evidence="1">
    <location>
        <begin position="41"/>
        <end position="67"/>
    </location>
</feature>
<sequence length="132" mass="15379">MSKNKGKVDEKWQWIVVIISFPVFYYVYLEETQSREYSYDSAVFMSIVAGLMFFLTSSINHLCNVIFDKSRINWKITTVKFILAGLLSWLSIRIYGDKAIYVVGLPASFSLYIILGHFISYGWNKIKTHNKL</sequence>